<gene>
    <name evidence="1" type="ORF">H0484_11015</name>
</gene>
<sequence>MGKKPQLDPDEVALIEWCIEVEGFLVAAGASPSEAQDHIDENAEWFTDMFYNGLTPEEAANEALN</sequence>
<organism evidence="1 2">
    <name type="scientific">Mesopusillimonas faecipullorum</name>
    <dbReference type="NCBI Taxonomy" id="2755040"/>
    <lineage>
        <taxon>Bacteria</taxon>
        <taxon>Pseudomonadati</taxon>
        <taxon>Pseudomonadota</taxon>
        <taxon>Betaproteobacteria</taxon>
        <taxon>Burkholderiales</taxon>
        <taxon>Alcaligenaceae</taxon>
        <taxon>Mesopusillimonas</taxon>
    </lineage>
</organism>
<reference evidence="1 2" key="1">
    <citation type="submission" date="2020-07" db="EMBL/GenBank/DDBJ databases">
        <title>Pusillimonas sp. nov., isolated from poultry manure in Taiwan.</title>
        <authorList>
            <person name="Lin S.-Y."/>
            <person name="Tang Y.-S."/>
            <person name="Young C.-C."/>
        </authorList>
    </citation>
    <scope>NUCLEOTIDE SEQUENCE [LARGE SCALE GENOMIC DNA]</scope>
    <source>
        <strain evidence="1 2">CC-YST705</strain>
    </source>
</reference>
<name>A0ABS8CE15_9BURK</name>
<evidence type="ECO:0000313" key="2">
    <source>
        <dbReference type="Proteomes" id="UP000776983"/>
    </source>
</evidence>
<proteinExistence type="predicted"/>
<accession>A0ABS8CE15</accession>
<comment type="caution">
    <text evidence="1">The sequence shown here is derived from an EMBL/GenBank/DDBJ whole genome shotgun (WGS) entry which is preliminary data.</text>
</comment>
<dbReference type="EMBL" id="JACDXW010000005">
    <property type="protein sequence ID" value="MCB5364278.1"/>
    <property type="molecule type" value="Genomic_DNA"/>
</dbReference>
<dbReference type="Proteomes" id="UP000776983">
    <property type="component" value="Unassembled WGS sequence"/>
</dbReference>
<dbReference type="RefSeq" id="WP_226954695.1">
    <property type="nucleotide sequence ID" value="NZ_JACDXW010000005.1"/>
</dbReference>
<protein>
    <submittedName>
        <fullName evidence="1">Uncharacterized protein</fullName>
    </submittedName>
</protein>
<keyword evidence="2" id="KW-1185">Reference proteome</keyword>
<evidence type="ECO:0000313" key="1">
    <source>
        <dbReference type="EMBL" id="MCB5364278.1"/>
    </source>
</evidence>